<evidence type="ECO:0000256" key="2">
    <source>
        <dbReference type="SAM" id="Phobius"/>
    </source>
</evidence>
<dbReference type="KEGG" id="sgn:SGRA_1200"/>
<reference evidence="3 4" key="1">
    <citation type="journal article" date="2012" name="Stand. Genomic Sci.">
        <title>Complete genome sequencing and analysis of Saprospira grandis str. Lewin, a predatory marine bacterium.</title>
        <authorList>
            <person name="Saw J.H."/>
            <person name="Yuryev A."/>
            <person name="Kanbe M."/>
            <person name="Hou S."/>
            <person name="Young A.G."/>
            <person name="Aizawa S."/>
            <person name="Alam M."/>
        </authorList>
    </citation>
    <scope>NUCLEOTIDE SEQUENCE [LARGE SCALE GENOMIC DNA]</scope>
    <source>
        <strain evidence="3 4">Lewin</strain>
    </source>
</reference>
<dbReference type="STRING" id="984262.SGRA_1200"/>
<name>H6L4L1_SAPGL</name>
<organism evidence="3 4">
    <name type="scientific">Saprospira grandis (strain Lewin)</name>
    <dbReference type="NCBI Taxonomy" id="984262"/>
    <lineage>
        <taxon>Bacteria</taxon>
        <taxon>Pseudomonadati</taxon>
        <taxon>Bacteroidota</taxon>
        <taxon>Saprospiria</taxon>
        <taxon>Saprospirales</taxon>
        <taxon>Saprospiraceae</taxon>
        <taxon>Saprospira</taxon>
    </lineage>
</organism>
<feature type="transmembrane region" description="Helical" evidence="2">
    <location>
        <begin position="6"/>
        <end position="25"/>
    </location>
</feature>
<dbReference type="AlphaFoldDB" id="H6L4L1"/>
<keyword evidence="2" id="KW-1133">Transmembrane helix</keyword>
<proteinExistence type="predicted"/>
<keyword evidence="2" id="KW-0472">Membrane</keyword>
<gene>
    <name evidence="3" type="ordered locus">SGRA_1200</name>
</gene>
<accession>H6L4L1</accession>
<evidence type="ECO:0000313" key="3">
    <source>
        <dbReference type="EMBL" id="AFC23935.1"/>
    </source>
</evidence>
<feature type="region of interest" description="Disordered" evidence="1">
    <location>
        <begin position="97"/>
        <end position="116"/>
    </location>
</feature>
<feature type="transmembrane region" description="Helical" evidence="2">
    <location>
        <begin position="71"/>
        <end position="91"/>
    </location>
</feature>
<keyword evidence="2" id="KW-0812">Transmembrane</keyword>
<dbReference type="Proteomes" id="UP000007519">
    <property type="component" value="Chromosome"/>
</dbReference>
<sequence>MNAISPHLLTYILSLISLFYYASLAPKHSKNALLWAAFGFLFQTGLSLLFILFSKVFIALFKILSWPINDYWAIGLLLLPLIACVLSLKLAPSFVAPQAKSPAPSSSNSDILDADI</sequence>
<feature type="compositionally biased region" description="Low complexity" evidence="1">
    <location>
        <begin position="97"/>
        <end position="109"/>
    </location>
</feature>
<protein>
    <submittedName>
        <fullName evidence="3">Uncharacterized protein</fullName>
    </submittedName>
</protein>
<dbReference type="EMBL" id="CP002831">
    <property type="protein sequence ID" value="AFC23935.1"/>
    <property type="molecule type" value="Genomic_DNA"/>
</dbReference>
<keyword evidence="4" id="KW-1185">Reference proteome</keyword>
<dbReference type="RefSeq" id="WP_015691581.1">
    <property type="nucleotide sequence ID" value="NC_016940.1"/>
</dbReference>
<evidence type="ECO:0000313" key="4">
    <source>
        <dbReference type="Proteomes" id="UP000007519"/>
    </source>
</evidence>
<feature type="transmembrane region" description="Helical" evidence="2">
    <location>
        <begin position="32"/>
        <end position="59"/>
    </location>
</feature>
<dbReference type="HOGENOM" id="CLU_2095156_0_0_10"/>
<evidence type="ECO:0000256" key="1">
    <source>
        <dbReference type="SAM" id="MobiDB-lite"/>
    </source>
</evidence>